<evidence type="ECO:0000313" key="2">
    <source>
        <dbReference type="Proteomes" id="UP000016587"/>
    </source>
</evidence>
<evidence type="ECO:0000313" key="1">
    <source>
        <dbReference type="EMBL" id="AGW11999.1"/>
    </source>
</evidence>
<dbReference type="GO" id="GO:0016788">
    <property type="term" value="F:hydrolase activity, acting on ester bonds"/>
    <property type="evidence" value="ECO:0007669"/>
    <property type="project" value="UniProtKB-ARBA"/>
</dbReference>
<dbReference type="AlphaFoldDB" id="T2G727"/>
<dbReference type="eggNOG" id="COG2755">
    <property type="taxonomic scope" value="Bacteria"/>
</dbReference>
<dbReference type="SUPFAM" id="SSF52266">
    <property type="entry name" value="SGNH hydrolase"/>
    <property type="match status" value="2"/>
</dbReference>
<proteinExistence type="predicted"/>
<reference evidence="1 2" key="1">
    <citation type="journal article" date="2013" name="J. Bacteriol.">
        <title>Roles of HynAB and Ech, the only two hydrogenases found in the model sulfate reducer Desulfovibrio gigas.</title>
        <authorList>
            <person name="Morais-Silva F.O."/>
            <person name="Santos C.I."/>
            <person name="Rodrigues R."/>
            <person name="Pereira I.A."/>
            <person name="Rodrigues-Pousada C."/>
        </authorList>
    </citation>
    <scope>NUCLEOTIDE SEQUENCE [LARGE SCALE GENOMIC DNA]</scope>
    <source>
        <strain evidence="2">ATCC 19364 / DSM 1382 / NCIMB 9332 / VKM B-1759</strain>
    </source>
</reference>
<dbReference type="InterPro" id="IPR036514">
    <property type="entry name" value="SGNH_hydro_sf"/>
</dbReference>
<keyword evidence="2" id="KW-1185">Reference proteome</keyword>
<accession>T2G727</accession>
<dbReference type="EMBL" id="CP006585">
    <property type="protein sequence ID" value="AGW11999.1"/>
    <property type="molecule type" value="Genomic_DNA"/>
</dbReference>
<dbReference type="Proteomes" id="UP000016587">
    <property type="component" value="Chromosome"/>
</dbReference>
<gene>
    <name evidence="1" type="ORF">DGI_0059</name>
</gene>
<organism evidence="1 2">
    <name type="scientific">Megalodesulfovibrio gigas (strain ATCC 19364 / DSM 1382 / NCIMB 9332 / VKM B-1759)</name>
    <name type="common">Desulfovibrio gigas</name>
    <dbReference type="NCBI Taxonomy" id="1121448"/>
    <lineage>
        <taxon>Bacteria</taxon>
        <taxon>Pseudomonadati</taxon>
        <taxon>Thermodesulfobacteriota</taxon>
        <taxon>Desulfovibrionia</taxon>
        <taxon>Desulfovibrionales</taxon>
        <taxon>Desulfovibrionaceae</taxon>
        <taxon>Megalodesulfovibrio</taxon>
    </lineage>
</organism>
<dbReference type="HOGENOM" id="CLU_773223_0_0_7"/>
<dbReference type="Gene3D" id="3.40.50.1110">
    <property type="entry name" value="SGNH hydrolase"/>
    <property type="match status" value="1"/>
</dbReference>
<dbReference type="KEGG" id="dgg:DGI_0059"/>
<name>T2G727_MEGG1</name>
<protein>
    <submittedName>
        <fullName evidence="1">Uncharacterized protein</fullName>
    </submittedName>
</protein>
<dbReference type="PATRIC" id="fig|1121448.10.peg.59"/>
<sequence>MMRGFHFLFAKNNPYELCFKKTRKAFGAEIPAAYTLDEHERRGYSNAPNLDIRFEWSCEELSLAREFRVKTDSLGRRLAAPPNSSSPGAPVISFYGCSMTFGDCLHDHETFPWLVGELLPDYTVYNYGVSGYSMYQVFLTMQDSIATDKPKFVVVGYFEEIEERNTLYSVCHNNNLFFTSIKFPVCIFNNRKLREYSPRAYIRVLGSKFFGPLLFLEYAVNAFRFRKSFSSKFVRGTNEHVLLRMKELCERNGAKMLVACLTNSEKYHSFFMKHRFNWCYSGVNYRKDQYELEKYTFHPLDKHPNQECNMIFAENIYGALRTLEKEPFVTPDFNKISVRSDPSTAKPAKMTKEIYPLY</sequence>
<reference evidence="2" key="2">
    <citation type="submission" date="2013-07" db="EMBL/GenBank/DDBJ databases">
        <authorList>
            <person name="Morais-Silva F.O."/>
            <person name="Rezende A.M."/>
            <person name="Pimentel C."/>
            <person name="Resende D.M."/>
            <person name="Santos C.I."/>
            <person name="Clemente C."/>
            <person name="de Oliveira L.M."/>
            <person name="da Silva S.M."/>
            <person name="Costa D.A."/>
            <person name="Varela-Raposo A."/>
            <person name="Horacio E.C.A."/>
            <person name="Matos M."/>
            <person name="Flores O."/>
            <person name="Ruiz J.C."/>
            <person name="Rodrigues-Pousada C."/>
        </authorList>
    </citation>
    <scope>NUCLEOTIDE SEQUENCE [LARGE SCALE GENOMIC DNA]</scope>
    <source>
        <strain evidence="2">ATCC 19364 / DSM 1382 / NCIMB 9332 / VKM B-1759</strain>
    </source>
</reference>